<evidence type="ECO:0000256" key="2">
    <source>
        <dbReference type="SAM" id="Phobius"/>
    </source>
</evidence>
<dbReference type="Proteomes" id="UP000640052">
    <property type="component" value="Unassembled WGS sequence"/>
</dbReference>
<feature type="region of interest" description="Disordered" evidence="1">
    <location>
        <begin position="42"/>
        <end position="78"/>
    </location>
</feature>
<name>A0A919QGG5_9ACTN</name>
<keyword evidence="2" id="KW-0472">Membrane</keyword>
<keyword evidence="2" id="KW-1133">Transmembrane helix</keyword>
<feature type="transmembrane region" description="Helical" evidence="2">
    <location>
        <begin position="6"/>
        <end position="31"/>
    </location>
</feature>
<accession>A0A919QGG5</accession>
<dbReference type="AlphaFoldDB" id="A0A919QGG5"/>
<reference evidence="3" key="1">
    <citation type="submission" date="2021-01" db="EMBL/GenBank/DDBJ databases">
        <title>Whole genome shotgun sequence of Acrocarpospora phusangensis NBRC 108782.</title>
        <authorList>
            <person name="Komaki H."/>
            <person name="Tamura T."/>
        </authorList>
    </citation>
    <scope>NUCLEOTIDE SEQUENCE</scope>
    <source>
        <strain evidence="3">NBRC 108782</strain>
    </source>
</reference>
<dbReference type="EMBL" id="BOOA01000035">
    <property type="protein sequence ID" value="GIH26020.1"/>
    <property type="molecule type" value="Genomic_DNA"/>
</dbReference>
<keyword evidence="2" id="KW-0812">Transmembrane</keyword>
<keyword evidence="4" id="KW-1185">Reference proteome</keyword>
<gene>
    <name evidence="3" type="ORF">Aph01nite_43300</name>
</gene>
<sequence length="78" mass="8417">MTIPAWIVWAGAYFAVVGLVAHLVLGGLGWLARADSRIDRREQRHAAARHSKKPSAPADTPLDQADGLISDTTRGVTR</sequence>
<organism evidence="3 4">
    <name type="scientific">Acrocarpospora phusangensis</name>
    <dbReference type="NCBI Taxonomy" id="1070424"/>
    <lineage>
        <taxon>Bacteria</taxon>
        <taxon>Bacillati</taxon>
        <taxon>Actinomycetota</taxon>
        <taxon>Actinomycetes</taxon>
        <taxon>Streptosporangiales</taxon>
        <taxon>Streptosporangiaceae</taxon>
        <taxon>Acrocarpospora</taxon>
    </lineage>
</organism>
<proteinExistence type="predicted"/>
<evidence type="ECO:0000313" key="3">
    <source>
        <dbReference type="EMBL" id="GIH26020.1"/>
    </source>
</evidence>
<evidence type="ECO:0000256" key="1">
    <source>
        <dbReference type="SAM" id="MobiDB-lite"/>
    </source>
</evidence>
<evidence type="ECO:0000313" key="4">
    <source>
        <dbReference type="Proteomes" id="UP000640052"/>
    </source>
</evidence>
<dbReference type="RefSeq" id="WP_204042716.1">
    <property type="nucleotide sequence ID" value="NZ_BOOA01000035.1"/>
</dbReference>
<protein>
    <submittedName>
        <fullName evidence="3">Uncharacterized protein</fullName>
    </submittedName>
</protein>
<comment type="caution">
    <text evidence="3">The sequence shown here is derived from an EMBL/GenBank/DDBJ whole genome shotgun (WGS) entry which is preliminary data.</text>
</comment>